<keyword evidence="2" id="KW-1185">Reference proteome</keyword>
<proteinExistence type="predicted"/>
<comment type="caution">
    <text evidence="1">The sequence shown here is derived from an EMBL/GenBank/DDBJ whole genome shotgun (WGS) entry which is preliminary data.</text>
</comment>
<protein>
    <submittedName>
        <fullName evidence="1">Uncharacterized protein</fullName>
    </submittedName>
</protein>
<evidence type="ECO:0000313" key="2">
    <source>
        <dbReference type="Proteomes" id="UP000688137"/>
    </source>
</evidence>
<evidence type="ECO:0000313" key="1">
    <source>
        <dbReference type="EMBL" id="CAD8063799.1"/>
    </source>
</evidence>
<dbReference type="AlphaFoldDB" id="A0A8S1L976"/>
<dbReference type="OMA" id="KFKIIEW"/>
<dbReference type="EMBL" id="CAJJDM010000034">
    <property type="protein sequence ID" value="CAD8063799.1"/>
    <property type="molecule type" value="Genomic_DNA"/>
</dbReference>
<organism evidence="1 2">
    <name type="scientific">Paramecium primaurelia</name>
    <dbReference type="NCBI Taxonomy" id="5886"/>
    <lineage>
        <taxon>Eukaryota</taxon>
        <taxon>Sar</taxon>
        <taxon>Alveolata</taxon>
        <taxon>Ciliophora</taxon>
        <taxon>Intramacronucleata</taxon>
        <taxon>Oligohymenophorea</taxon>
        <taxon>Peniculida</taxon>
        <taxon>Parameciidae</taxon>
        <taxon>Paramecium</taxon>
    </lineage>
</organism>
<accession>A0A8S1L976</accession>
<sequence length="53" mass="6290">MDNTETTVRNGNSEIKFKIIEWMGNNQDATNLLKIKKELAKRILREQKKPQQF</sequence>
<name>A0A8S1L976_PARPR</name>
<dbReference type="Proteomes" id="UP000688137">
    <property type="component" value="Unassembled WGS sequence"/>
</dbReference>
<reference evidence="1" key="1">
    <citation type="submission" date="2021-01" db="EMBL/GenBank/DDBJ databases">
        <authorList>
            <consortium name="Genoscope - CEA"/>
            <person name="William W."/>
        </authorList>
    </citation>
    <scope>NUCLEOTIDE SEQUENCE</scope>
</reference>
<gene>
    <name evidence="1" type="ORF">PPRIM_AZ9-3.1.T0350146</name>
</gene>